<evidence type="ECO:0000313" key="5">
    <source>
        <dbReference type="EMBL" id="CAB1130049.1"/>
    </source>
</evidence>
<protein>
    <recommendedName>
        <fullName evidence="4">Methyl-accepting transducer domain-containing protein</fullName>
    </recommendedName>
</protein>
<dbReference type="PANTHER" id="PTHR32089">
    <property type="entry name" value="METHYL-ACCEPTING CHEMOTAXIS PROTEIN MCPB"/>
    <property type="match status" value="1"/>
</dbReference>
<dbReference type="KEGG" id="hfv:R50_2557"/>
<dbReference type="AlphaFoldDB" id="A0A6F8ZJ81"/>
<evidence type="ECO:0000256" key="1">
    <source>
        <dbReference type="ARBA" id="ARBA00023224"/>
    </source>
</evidence>
<accession>A0A6F8ZJ81</accession>
<dbReference type="GO" id="GO:0016020">
    <property type="term" value="C:membrane"/>
    <property type="evidence" value="ECO:0007669"/>
    <property type="project" value="InterPro"/>
</dbReference>
<dbReference type="SUPFAM" id="SSF58104">
    <property type="entry name" value="Methyl-accepting chemotaxis protein (MCP) signaling domain"/>
    <property type="match status" value="2"/>
</dbReference>
<dbReference type="GO" id="GO:0007165">
    <property type="term" value="P:signal transduction"/>
    <property type="evidence" value="ECO:0007669"/>
    <property type="project" value="UniProtKB-KW"/>
</dbReference>
<proteinExistence type="inferred from homology"/>
<organism evidence="5 6">
    <name type="scientific">Candidatus Hydrogenisulfobacillus filiaventi</name>
    <dbReference type="NCBI Taxonomy" id="2707344"/>
    <lineage>
        <taxon>Bacteria</taxon>
        <taxon>Bacillati</taxon>
        <taxon>Bacillota</taxon>
        <taxon>Clostridia</taxon>
        <taxon>Eubacteriales</taxon>
        <taxon>Clostridiales Family XVII. Incertae Sedis</taxon>
        <taxon>Candidatus Hydrogenisulfobacillus</taxon>
    </lineage>
</organism>
<keyword evidence="6" id="KW-1185">Reference proteome</keyword>
<dbReference type="GO" id="GO:0004888">
    <property type="term" value="F:transmembrane signaling receptor activity"/>
    <property type="evidence" value="ECO:0007669"/>
    <property type="project" value="InterPro"/>
</dbReference>
<sequence length="322" mass="34222">MIRGLTYYVHSKCKSMTELRQAIDQVATGARAQADHVQKATAVVSETAESIRSTDGVVHDVVSAAERMRQAAAEGAEKVAETLTGIQEVHSTILRTAEAIEALESDSAQIHQIVQTIREMADQIDLLSLNANIEAARAGEHGKGFAVVADEVRQLAERSREATQQVVRLVDTIRQGTQAAVLAMREATASGEQGQQLAHAAGRSLQAILDEIGRTDEAVSRIRSAMDQTRGQAQQLLPVMDDVAAVTEENAAMAQEMADSSGSVTDHLHHMAAIGQENAASAEEVSASAEQLAAAINQVSESAQALATLGQELQRAIGSFRV</sequence>
<dbReference type="PRINTS" id="PR00260">
    <property type="entry name" value="CHEMTRNSDUCR"/>
</dbReference>
<dbReference type="InterPro" id="IPR004089">
    <property type="entry name" value="MCPsignal_dom"/>
</dbReference>
<keyword evidence="1 3" id="KW-0807">Transducer</keyword>
<dbReference type="GO" id="GO:0006935">
    <property type="term" value="P:chemotaxis"/>
    <property type="evidence" value="ECO:0007669"/>
    <property type="project" value="InterPro"/>
</dbReference>
<dbReference type="SMART" id="SM00283">
    <property type="entry name" value="MA"/>
    <property type="match status" value="1"/>
</dbReference>
<dbReference type="EMBL" id="LR778114">
    <property type="protein sequence ID" value="CAB1130049.1"/>
    <property type="molecule type" value="Genomic_DNA"/>
</dbReference>
<evidence type="ECO:0000256" key="2">
    <source>
        <dbReference type="ARBA" id="ARBA00029447"/>
    </source>
</evidence>
<evidence type="ECO:0000256" key="3">
    <source>
        <dbReference type="PROSITE-ProRule" id="PRU00284"/>
    </source>
</evidence>
<dbReference type="InterPro" id="IPR004090">
    <property type="entry name" value="Chemotax_Me-accpt_rcpt"/>
</dbReference>
<dbReference type="PANTHER" id="PTHR32089:SF112">
    <property type="entry name" value="LYSOZYME-LIKE PROTEIN-RELATED"/>
    <property type="match status" value="1"/>
</dbReference>
<dbReference type="Pfam" id="PF00015">
    <property type="entry name" value="MCPsignal"/>
    <property type="match status" value="1"/>
</dbReference>
<evidence type="ECO:0000259" key="4">
    <source>
        <dbReference type="PROSITE" id="PS50111"/>
    </source>
</evidence>
<dbReference type="Proteomes" id="UP000503399">
    <property type="component" value="Chromosome"/>
</dbReference>
<name>A0A6F8ZJ81_9FIRM</name>
<evidence type="ECO:0000313" key="6">
    <source>
        <dbReference type="Proteomes" id="UP000503399"/>
    </source>
</evidence>
<comment type="similarity">
    <text evidence="2">Belongs to the methyl-accepting chemotaxis (MCP) protein family.</text>
</comment>
<dbReference type="Gene3D" id="1.10.287.950">
    <property type="entry name" value="Methyl-accepting chemotaxis protein"/>
    <property type="match status" value="1"/>
</dbReference>
<gene>
    <name evidence="5" type="ORF">R50_2557</name>
</gene>
<dbReference type="PROSITE" id="PS50111">
    <property type="entry name" value="CHEMOTAXIS_TRANSDUC_2"/>
    <property type="match status" value="1"/>
</dbReference>
<reference evidence="5 6" key="1">
    <citation type="submission" date="2020-02" db="EMBL/GenBank/DDBJ databases">
        <authorList>
            <person name="Hogendoorn C."/>
        </authorList>
    </citation>
    <scope>NUCLEOTIDE SEQUENCE [LARGE SCALE GENOMIC DNA]</scope>
    <source>
        <strain evidence="5">R501</strain>
    </source>
</reference>
<feature type="domain" description="Methyl-accepting transducer" evidence="4">
    <location>
        <begin position="8"/>
        <end position="265"/>
    </location>
</feature>